<dbReference type="EMBL" id="AE001437">
    <property type="protein sequence ID" value="AAK79413.1"/>
    <property type="molecule type" value="Genomic_DNA"/>
</dbReference>
<gene>
    <name evidence="1" type="ordered locus">CA_C1445</name>
</gene>
<proteinExistence type="predicted"/>
<reference evidence="1 2" key="1">
    <citation type="journal article" date="2001" name="J. Bacteriol.">
        <title>Genome sequence and comparative analysis of the solvent-producing bacterium Clostridium acetobutylicum.</title>
        <authorList>
            <person name="Nolling J."/>
            <person name="Breton G."/>
            <person name="Omelchenko M.V."/>
            <person name="Makarova K.S."/>
            <person name="Zeng Q."/>
            <person name="Gibson R."/>
            <person name="Lee H.M."/>
            <person name="Dubois J."/>
            <person name="Qiu D."/>
            <person name="Hitti J."/>
            <person name="Wolf Y.I."/>
            <person name="Tatusov R.L."/>
            <person name="Sabathe F."/>
            <person name="Doucette-Stamm L."/>
            <person name="Soucaille P."/>
            <person name="Daly M.J."/>
            <person name="Bennett G.N."/>
            <person name="Koonin E.V."/>
            <person name="Smith D.R."/>
        </authorList>
    </citation>
    <scope>NUCLEOTIDE SEQUENCE [LARGE SCALE GENOMIC DNA]</scope>
    <source>
        <strain evidence="2">ATCC 824 / DSM 792 / JCM 1419 / LMG 5710 / VKM B-1787</strain>
    </source>
</reference>
<dbReference type="KEGG" id="cac:CA_C1445"/>
<organism evidence="1 2">
    <name type="scientific">Clostridium acetobutylicum (strain ATCC 824 / DSM 792 / JCM 1419 / IAM 19013 / LMG 5710 / NBRC 13948 / NRRL B-527 / VKM B-1787 / 2291 / W)</name>
    <dbReference type="NCBI Taxonomy" id="272562"/>
    <lineage>
        <taxon>Bacteria</taxon>
        <taxon>Bacillati</taxon>
        <taxon>Bacillota</taxon>
        <taxon>Clostridia</taxon>
        <taxon>Eubacteriales</taxon>
        <taxon>Clostridiaceae</taxon>
        <taxon>Clostridium</taxon>
    </lineage>
</organism>
<accession>Q97J41</accession>
<dbReference type="Proteomes" id="UP000000814">
    <property type="component" value="Chromosome"/>
</dbReference>
<protein>
    <submittedName>
        <fullName evidence="1">Uncharacterized protein</fullName>
    </submittedName>
</protein>
<evidence type="ECO:0000313" key="1">
    <source>
        <dbReference type="EMBL" id="AAK79413.1"/>
    </source>
</evidence>
<dbReference type="STRING" id="272562.CA_C1445"/>
<dbReference type="GeneID" id="44997950"/>
<dbReference type="AlphaFoldDB" id="Q97J41"/>
<name>Q97J41_CLOAB</name>
<dbReference type="HOGENOM" id="CLU_2914138_0_0_9"/>
<dbReference type="RefSeq" id="WP_010964754.1">
    <property type="nucleotide sequence ID" value="NC_003030.1"/>
</dbReference>
<sequence length="61" mass="7105">MERVLNGWNIDKFIISIKKNPTVDEYAKNRLKFKGYIDGETGEITNFFSTLNCMEVNDDNN</sequence>
<keyword evidence="2" id="KW-1185">Reference proteome</keyword>
<dbReference type="PIR" id="B97078">
    <property type="entry name" value="B97078"/>
</dbReference>
<evidence type="ECO:0000313" key="2">
    <source>
        <dbReference type="Proteomes" id="UP000000814"/>
    </source>
</evidence>
<dbReference type="PATRIC" id="fig|272562.8.peg.1649"/>